<dbReference type="SUPFAM" id="SSF53098">
    <property type="entry name" value="Ribonuclease H-like"/>
    <property type="match status" value="1"/>
</dbReference>
<feature type="domain" description="Exonuclease" evidence="7">
    <location>
        <begin position="7"/>
        <end position="182"/>
    </location>
</feature>
<comment type="subcellular location">
    <subcellularLocation>
        <location evidence="6">Cytoplasm</location>
    </subcellularLocation>
</comment>
<dbReference type="GO" id="GO:0005737">
    <property type="term" value="C:cytoplasm"/>
    <property type="evidence" value="ECO:0007669"/>
    <property type="project" value="UniProtKB-SubCell"/>
</dbReference>
<dbReference type="EMBL" id="CP009238">
    <property type="protein sequence ID" value="AIL33136.1"/>
    <property type="molecule type" value="Genomic_DNA"/>
</dbReference>
<evidence type="ECO:0000313" key="9">
    <source>
        <dbReference type="Proteomes" id="UP000028945"/>
    </source>
</evidence>
<dbReference type="OrthoDB" id="9801329at2"/>
<evidence type="ECO:0000256" key="2">
    <source>
        <dbReference type="ARBA" id="ARBA00022722"/>
    </source>
</evidence>
<reference evidence="8 9" key="1">
    <citation type="journal article" date="2014" name="BMC Genomics">
        <title>A genomic perspective on a new bacterial genus and species from the Alcaligenaceae family, Basilea psittacipulmonis.</title>
        <authorList>
            <person name="Whiteson K.L."/>
            <person name="Hernandez D."/>
            <person name="Lazarevic V."/>
            <person name="Gaia N."/>
            <person name="Farinelli L."/>
            <person name="Francois P."/>
            <person name="Pilo P."/>
            <person name="Frey J."/>
            <person name="Schrenzel J."/>
        </authorList>
    </citation>
    <scope>NUCLEOTIDE SEQUENCE [LARGE SCALE GENOMIC DNA]</scope>
    <source>
        <strain evidence="8 9">DSM 24701</strain>
    </source>
</reference>
<dbReference type="InterPro" id="IPR012337">
    <property type="entry name" value="RNaseH-like_sf"/>
</dbReference>
<dbReference type="STRING" id="1072685.IX83_07355"/>
<dbReference type="CDD" id="cd06135">
    <property type="entry name" value="Orn"/>
    <property type="match status" value="1"/>
</dbReference>
<dbReference type="HAMAP" id="MF_00045">
    <property type="entry name" value="Oligoribonuclease"/>
    <property type="match status" value="1"/>
</dbReference>
<dbReference type="eggNOG" id="COG1949">
    <property type="taxonomic scope" value="Bacteria"/>
</dbReference>
<protein>
    <recommendedName>
        <fullName evidence="5 6">Oligoribonuclease</fullName>
        <ecNumber evidence="6">3.1.-.-</ecNumber>
    </recommendedName>
</protein>
<keyword evidence="9" id="KW-1185">Reference proteome</keyword>
<dbReference type="AlphaFoldDB" id="A0A077DG34"/>
<dbReference type="SMART" id="SM00479">
    <property type="entry name" value="EXOIII"/>
    <property type="match status" value="1"/>
</dbReference>
<comment type="function">
    <text evidence="6">3'-to-5' exoribonuclease specific for small oligoribonucleotides.</text>
</comment>
<dbReference type="Gene3D" id="3.30.420.10">
    <property type="entry name" value="Ribonuclease H-like superfamily/Ribonuclease H"/>
    <property type="match status" value="1"/>
</dbReference>
<dbReference type="InterPro" id="IPR013520">
    <property type="entry name" value="Ribonucl_H"/>
</dbReference>
<dbReference type="KEGG" id="bpsi:IX83_07355"/>
<dbReference type="HOGENOM" id="CLU_064761_2_0_4"/>
<evidence type="ECO:0000256" key="5">
    <source>
        <dbReference type="ARBA" id="ARBA00070964"/>
    </source>
</evidence>
<dbReference type="PANTHER" id="PTHR11046">
    <property type="entry name" value="OLIGORIBONUCLEASE, MITOCHONDRIAL"/>
    <property type="match status" value="1"/>
</dbReference>
<evidence type="ECO:0000313" key="8">
    <source>
        <dbReference type="EMBL" id="AIL33136.1"/>
    </source>
</evidence>
<dbReference type="GO" id="GO:0006259">
    <property type="term" value="P:DNA metabolic process"/>
    <property type="evidence" value="ECO:0007669"/>
    <property type="project" value="UniProtKB-ARBA"/>
</dbReference>
<name>A0A077DG34_9BURK</name>
<dbReference type="EC" id="3.1.-.-" evidence="6"/>
<accession>A0A077DG34</accession>
<sequence>MSLNEQRLVWIDMEMTGLDVEKERIIEVAMIITEPDLTVVYEAPVWVIHQSSEILDKMDAWNKGTHGGSGLIDKVKASDLTEEKVEDEIINILSQYVPKGKALLCGNSIAQDRLFIKKYMPKLDTFLHYRMIDVTTLKELARRWAPQVFAANEQKKSNKHQALQDIRESIEELKCYREHFIAL</sequence>
<keyword evidence="2 6" id="KW-0540">Nuclease</keyword>
<dbReference type="RefSeq" id="WP_038500759.1">
    <property type="nucleotide sequence ID" value="NZ_AFWK01000012.1"/>
</dbReference>
<dbReference type="GO" id="GO:0003676">
    <property type="term" value="F:nucleic acid binding"/>
    <property type="evidence" value="ECO:0007669"/>
    <property type="project" value="InterPro"/>
</dbReference>
<evidence type="ECO:0000256" key="6">
    <source>
        <dbReference type="HAMAP-Rule" id="MF_00045"/>
    </source>
</evidence>
<dbReference type="GO" id="GO:0000175">
    <property type="term" value="F:3'-5'-RNA exonuclease activity"/>
    <property type="evidence" value="ECO:0007669"/>
    <property type="project" value="InterPro"/>
</dbReference>
<organism evidence="8 9">
    <name type="scientific">Basilea psittacipulmonis DSM 24701</name>
    <dbReference type="NCBI Taxonomy" id="1072685"/>
    <lineage>
        <taxon>Bacteria</taxon>
        <taxon>Pseudomonadati</taxon>
        <taxon>Pseudomonadota</taxon>
        <taxon>Betaproteobacteria</taxon>
        <taxon>Burkholderiales</taxon>
        <taxon>Alcaligenaceae</taxon>
        <taxon>Basilea</taxon>
    </lineage>
</organism>
<keyword evidence="4 6" id="KW-0269">Exonuclease</keyword>
<keyword evidence="6" id="KW-0963">Cytoplasm</keyword>
<evidence type="ECO:0000256" key="3">
    <source>
        <dbReference type="ARBA" id="ARBA00022801"/>
    </source>
</evidence>
<dbReference type="FunFam" id="3.30.420.10:FF:000003">
    <property type="entry name" value="Oligoribonuclease"/>
    <property type="match status" value="1"/>
</dbReference>
<dbReference type="InterPro" id="IPR036397">
    <property type="entry name" value="RNaseH_sf"/>
</dbReference>
<feature type="active site" evidence="6">
    <location>
        <position position="129"/>
    </location>
</feature>
<gene>
    <name evidence="6" type="primary">orn</name>
    <name evidence="8" type="ORF">IX83_07355</name>
</gene>
<proteinExistence type="inferred from homology"/>
<dbReference type="NCBIfam" id="NF003765">
    <property type="entry name" value="PRK05359.1"/>
    <property type="match status" value="1"/>
</dbReference>
<dbReference type="Proteomes" id="UP000028945">
    <property type="component" value="Chromosome"/>
</dbReference>
<evidence type="ECO:0000256" key="4">
    <source>
        <dbReference type="ARBA" id="ARBA00022839"/>
    </source>
</evidence>
<keyword evidence="3 6" id="KW-0378">Hydrolase</keyword>
<comment type="similarity">
    <text evidence="1 6">Belongs to the oligoribonuclease family.</text>
</comment>
<evidence type="ECO:0000259" key="7">
    <source>
        <dbReference type="SMART" id="SM00479"/>
    </source>
</evidence>
<evidence type="ECO:0000256" key="1">
    <source>
        <dbReference type="ARBA" id="ARBA00009921"/>
    </source>
</evidence>
<dbReference type="PANTHER" id="PTHR11046:SF0">
    <property type="entry name" value="OLIGORIBONUCLEASE, MITOCHONDRIAL"/>
    <property type="match status" value="1"/>
</dbReference>
<dbReference type="InterPro" id="IPR022894">
    <property type="entry name" value="Oligoribonuclease"/>
</dbReference>
<dbReference type="Pfam" id="PF00929">
    <property type="entry name" value="RNase_T"/>
    <property type="match status" value="1"/>
</dbReference>